<dbReference type="SMART" id="SM00088">
    <property type="entry name" value="PINT"/>
    <property type="match status" value="1"/>
</dbReference>
<keyword evidence="4" id="KW-0963">Cytoplasm</keyword>
<dbReference type="InterPro" id="IPR036390">
    <property type="entry name" value="WH_DNA-bd_sf"/>
</dbReference>
<evidence type="ECO:0000256" key="4">
    <source>
        <dbReference type="ARBA" id="ARBA00022490"/>
    </source>
</evidence>
<evidence type="ECO:0000313" key="10">
    <source>
        <dbReference type="Proteomes" id="UP000469452"/>
    </source>
</evidence>
<dbReference type="InterPro" id="IPR000717">
    <property type="entry name" value="PCI_dom"/>
</dbReference>
<dbReference type="Gene3D" id="1.25.40.570">
    <property type="match status" value="1"/>
</dbReference>
<comment type="caution">
    <text evidence="9">The sequence shown here is derived from an EMBL/GenBank/DDBJ whole genome shotgun (WGS) entry which is preliminary data.</text>
</comment>
<evidence type="ECO:0000256" key="5">
    <source>
        <dbReference type="ARBA" id="ARBA00022790"/>
    </source>
</evidence>
<evidence type="ECO:0000313" key="9">
    <source>
        <dbReference type="EMBL" id="KAF0775123.1"/>
    </source>
</evidence>
<evidence type="ECO:0000256" key="6">
    <source>
        <dbReference type="ARBA" id="ARBA00023242"/>
    </source>
</evidence>
<dbReference type="Pfam" id="PF21151">
    <property type="entry name" value="CSN1_C"/>
    <property type="match status" value="1"/>
</dbReference>
<dbReference type="PANTHER" id="PTHR14145">
    <property type="entry name" value="26S PROTESOME SUBUNIT 6"/>
    <property type="match status" value="1"/>
</dbReference>
<evidence type="ECO:0000256" key="7">
    <source>
        <dbReference type="SAM" id="MobiDB-lite"/>
    </source>
</evidence>
<dbReference type="SUPFAM" id="SSF46785">
    <property type="entry name" value="Winged helix' DNA-binding domain"/>
    <property type="match status" value="1"/>
</dbReference>
<dbReference type="AlphaFoldDB" id="A0A6A5AZK6"/>
<dbReference type="GO" id="GO:0005737">
    <property type="term" value="C:cytoplasm"/>
    <property type="evidence" value="ECO:0007669"/>
    <property type="project" value="UniProtKB-SubCell"/>
</dbReference>
<evidence type="ECO:0000256" key="2">
    <source>
        <dbReference type="ARBA" id="ARBA00004496"/>
    </source>
</evidence>
<keyword evidence="6" id="KW-0539">Nucleus</keyword>
<dbReference type="Pfam" id="PF10602">
    <property type="entry name" value="RPN7"/>
    <property type="match status" value="1"/>
</dbReference>
<dbReference type="InterPro" id="IPR048624">
    <property type="entry name" value="CSN1_C"/>
</dbReference>
<dbReference type="InterPro" id="IPR019585">
    <property type="entry name" value="Rpn7/CSN1"/>
</dbReference>
<dbReference type="Proteomes" id="UP000469452">
    <property type="component" value="Unassembled WGS sequence"/>
</dbReference>
<keyword evidence="5" id="KW-0736">Signalosome</keyword>
<dbReference type="EMBL" id="VJMI01002202">
    <property type="protein sequence ID" value="KAF0775123.1"/>
    <property type="molecule type" value="Genomic_DNA"/>
</dbReference>
<evidence type="ECO:0000256" key="3">
    <source>
        <dbReference type="ARBA" id="ARBA00008793"/>
    </source>
</evidence>
<name>A0A6A5AZK6_APHAT</name>
<evidence type="ECO:0000259" key="8">
    <source>
        <dbReference type="PROSITE" id="PS50250"/>
    </source>
</evidence>
<evidence type="ECO:0000256" key="1">
    <source>
        <dbReference type="ARBA" id="ARBA00004123"/>
    </source>
</evidence>
<dbReference type="Pfam" id="PF01399">
    <property type="entry name" value="PCI"/>
    <property type="match status" value="1"/>
</dbReference>
<sequence>MDPTSAIPFLQDYTLTMGLESFDLDAFAAKYAGENRVRHLMYIVEYGINPQHVFENHDKRELVVQLAKDALRLLLSDVEASKTTTVNTTLYRDLTTKFKEYLPLDYHPDVTFVDTATRANAARHERLEQELNSYKSSMIKESIRIGYNDLGDFYYRTGDLANALRSFIQARDYCTTEKHMVDMCFNVIKASIHLKNYTNVNNYLVKLEQSIAAPSSSSAAADSDPTVPSQAAATSGLVHFVTKKYHAAALKFVECHVDIGDKYKDVIHAEDIALIGGLCAVATFSRAELKDRVMQNPSFKAFLELVPRVRELIAAFYAGHYATSLHILADVTQELALDVIVAPHVLDLINEIRHRAIAQYFNPYLSVDLKVMAVAFNTSVAAMEAELTELIVANKLQARIDSHHEVLHAFQPDHRAATFQKAVDMGRQYAADTKALVLRMSLVKHNIVVVNPTSANDRHSRHNHHHHHPPHQDD</sequence>
<feature type="domain" description="PCI" evidence="8">
    <location>
        <begin position="248"/>
        <end position="414"/>
    </location>
</feature>
<feature type="compositionally biased region" description="Basic residues" evidence="7">
    <location>
        <begin position="459"/>
        <end position="474"/>
    </location>
</feature>
<comment type="subcellular location">
    <subcellularLocation>
        <location evidence="2">Cytoplasm</location>
    </subcellularLocation>
    <subcellularLocation>
        <location evidence="1">Nucleus</location>
    </subcellularLocation>
</comment>
<feature type="region of interest" description="Disordered" evidence="7">
    <location>
        <begin position="454"/>
        <end position="474"/>
    </location>
</feature>
<dbReference type="GO" id="GO:0008180">
    <property type="term" value="C:COP9 signalosome"/>
    <property type="evidence" value="ECO:0007669"/>
    <property type="project" value="UniProtKB-KW"/>
</dbReference>
<dbReference type="PROSITE" id="PS50250">
    <property type="entry name" value="PCI"/>
    <property type="match status" value="1"/>
</dbReference>
<proteinExistence type="inferred from homology"/>
<reference evidence="9 10" key="1">
    <citation type="submission" date="2019-06" db="EMBL/GenBank/DDBJ databases">
        <title>Genomics analysis of Aphanomyces spp. identifies a new class of oomycete effector associated with host adaptation.</title>
        <authorList>
            <person name="Gaulin E."/>
        </authorList>
    </citation>
    <scope>NUCLEOTIDE SEQUENCE [LARGE SCALE GENOMIC DNA]</scope>
    <source>
        <strain evidence="9 10">E</strain>
    </source>
</reference>
<comment type="similarity">
    <text evidence="3">Belongs to the CSN1 family.</text>
</comment>
<organism evidence="9 10">
    <name type="scientific">Aphanomyces astaci</name>
    <name type="common">Crayfish plague agent</name>
    <dbReference type="NCBI Taxonomy" id="112090"/>
    <lineage>
        <taxon>Eukaryota</taxon>
        <taxon>Sar</taxon>
        <taxon>Stramenopiles</taxon>
        <taxon>Oomycota</taxon>
        <taxon>Saprolegniomycetes</taxon>
        <taxon>Saprolegniales</taxon>
        <taxon>Verrucalvaceae</taxon>
        <taxon>Aphanomyces</taxon>
    </lineage>
</organism>
<dbReference type="InterPro" id="IPR045135">
    <property type="entry name" value="Rpn7_N"/>
</dbReference>
<dbReference type="PANTHER" id="PTHR14145:SF2">
    <property type="entry name" value="COP9 SIGNALOSOME COMPLEX SUBUNIT 1"/>
    <property type="match status" value="1"/>
</dbReference>
<protein>
    <recommendedName>
        <fullName evidence="8">PCI domain-containing protein</fullName>
    </recommendedName>
</protein>
<gene>
    <name evidence="9" type="ORF">AaE_001174</name>
</gene>
<dbReference type="VEuPathDB" id="FungiDB:H257_17375"/>
<accession>A0A6A5AZK6</accession>